<dbReference type="PANTHER" id="PTHR22916:SF3">
    <property type="entry name" value="UDP-GLCNAC:BETAGAL BETA-1,3-N-ACETYLGLUCOSAMINYLTRANSFERASE-LIKE PROTEIN 1"/>
    <property type="match status" value="1"/>
</dbReference>
<proteinExistence type="predicted"/>
<dbReference type="OrthoDB" id="46222at2157"/>
<keyword evidence="2" id="KW-0328">Glycosyltransferase</keyword>
<comment type="caution">
    <text evidence="2">The sequence shown here is derived from an EMBL/GenBank/DDBJ whole genome shotgun (WGS) entry which is preliminary data.</text>
</comment>
<dbReference type="RefSeq" id="WP_116670273.1">
    <property type="nucleotide sequence ID" value="NZ_MZGU01000006.1"/>
</dbReference>
<dbReference type="Proteomes" id="UP000245577">
    <property type="component" value="Unassembled WGS sequence"/>
</dbReference>
<keyword evidence="3" id="KW-1185">Reference proteome</keyword>
<gene>
    <name evidence="2" type="primary">epsH_5</name>
    <name evidence="2" type="ORF">MBBWO_15030</name>
</gene>
<evidence type="ECO:0000313" key="3">
    <source>
        <dbReference type="Proteomes" id="UP000245577"/>
    </source>
</evidence>
<keyword evidence="2" id="KW-0808">Transferase</keyword>
<evidence type="ECO:0000313" key="2">
    <source>
        <dbReference type="EMBL" id="PWB85188.1"/>
    </source>
</evidence>
<dbReference type="InterPro" id="IPR001173">
    <property type="entry name" value="Glyco_trans_2-like"/>
</dbReference>
<dbReference type="InterPro" id="IPR029044">
    <property type="entry name" value="Nucleotide-diphossugar_trans"/>
</dbReference>
<dbReference type="Pfam" id="PF00535">
    <property type="entry name" value="Glycos_transf_2"/>
    <property type="match status" value="1"/>
</dbReference>
<dbReference type="SUPFAM" id="SSF53448">
    <property type="entry name" value="Nucleotide-diphospho-sugar transferases"/>
    <property type="match status" value="1"/>
</dbReference>
<organism evidence="2 3">
    <name type="scientific">Methanobrevibacter woesei</name>
    <dbReference type="NCBI Taxonomy" id="190976"/>
    <lineage>
        <taxon>Archaea</taxon>
        <taxon>Methanobacteriati</taxon>
        <taxon>Methanobacteriota</taxon>
        <taxon>Methanomada group</taxon>
        <taxon>Methanobacteria</taxon>
        <taxon>Methanobacteriales</taxon>
        <taxon>Methanobacteriaceae</taxon>
        <taxon>Methanobrevibacter</taxon>
    </lineage>
</organism>
<dbReference type="EMBL" id="MZGU01000006">
    <property type="protein sequence ID" value="PWB85188.1"/>
    <property type="molecule type" value="Genomic_DNA"/>
</dbReference>
<sequence length="345" mass="40786">MSQYKISVVVPTFNTGDFLVETFESFMCQTIGFENIEVIFVDDASSDDYTLDLLEELDSCYSNVSSVFLDVNSGFPGTGRNVGLDLAQGECVIFADHDDTYEENAFEIMYNEIKYENADVVISNYYRVYDDIKIEEETIFDGGRAEVSNISDDLRLFEIGPSIWTKLFRKEFLIKNNIRFLEGMLAEDLEFYIHILFLADKIIYLDDFYSYNYRIRDSWDDKSTIHLRKRETFENMIKGYYKIDKLLIELNKEIYFSNIFRRHFIYWILSLGSSNISNNDKLELIKYINPLFKKQIQITPNFNEKQLSSLTKPILNDDYKKILRNIIRIKKVREFKSKIKSIFKH</sequence>
<dbReference type="CDD" id="cd00761">
    <property type="entry name" value="Glyco_tranf_GTA_type"/>
    <property type="match status" value="1"/>
</dbReference>
<dbReference type="GO" id="GO:0016758">
    <property type="term" value="F:hexosyltransferase activity"/>
    <property type="evidence" value="ECO:0007669"/>
    <property type="project" value="UniProtKB-ARBA"/>
</dbReference>
<evidence type="ECO:0000259" key="1">
    <source>
        <dbReference type="Pfam" id="PF00535"/>
    </source>
</evidence>
<dbReference type="EC" id="2.4.-.-" evidence="2"/>
<reference evidence="2 3" key="1">
    <citation type="submission" date="2017-03" db="EMBL/GenBank/DDBJ databases">
        <title>Genome sequence of Methanobrevibacter wosei.</title>
        <authorList>
            <person name="Poehlein A."/>
            <person name="Seedorf H."/>
            <person name="Daniel R."/>
        </authorList>
    </citation>
    <scope>NUCLEOTIDE SEQUENCE [LARGE SCALE GENOMIC DNA]</scope>
    <source>
        <strain evidence="2 3">DSM 11979</strain>
    </source>
</reference>
<accession>A0A2U1S6E0</accession>
<feature type="domain" description="Glycosyltransferase 2-like" evidence="1">
    <location>
        <begin position="7"/>
        <end position="138"/>
    </location>
</feature>
<dbReference type="Gene3D" id="3.90.550.10">
    <property type="entry name" value="Spore Coat Polysaccharide Biosynthesis Protein SpsA, Chain A"/>
    <property type="match status" value="1"/>
</dbReference>
<dbReference type="AlphaFoldDB" id="A0A2U1S6E0"/>
<dbReference type="PANTHER" id="PTHR22916">
    <property type="entry name" value="GLYCOSYLTRANSFERASE"/>
    <property type="match status" value="1"/>
</dbReference>
<name>A0A2U1S6E0_9EURY</name>
<protein>
    <submittedName>
        <fullName evidence="2">Putative glycosyltransferase EpsH</fullName>
        <ecNumber evidence="2">2.4.-.-</ecNumber>
    </submittedName>
</protein>